<dbReference type="AlphaFoldDB" id="A0A3M7RRD4"/>
<sequence length="70" mass="8054">MSKLLQHIIAKNGNYFLSLLNQNQMRGPTRLKLFLNTFVANKSIIKSNKNQILGIFLILLSVESIMLNRH</sequence>
<dbReference type="Proteomes" id="UP000276133">
    <property type="component" value="Unassembled WGS sequence"/>
</dbReference>
<proteinExistence type="predicted"/>
<name>A0A3M7RRD4_BRAPC</name>
<protein>
    <submittedName>
        <fullName evidence="1">Uncharacterized protein</fullName>
    </submittedName>
</protein>
<evidence type="ECO:0000313" key="1">
    <source>
        <dbReference type="EMBL" id="RNA25897.1"/>
    </source>
</evidence>
<gene>
    <name evidence="1" type="ORF">BpHYR1_013151</name>
</gene>
<dbReference type="EMBL" id="REGN01002841">
    <property type="protein sequence ID" value="RNA25897.1"/>
    <property type="molecule type" value="Genomic_DNA"/>
</dbReference>
<accession>A0A3M7RRD4</accession>
<organism evidence="1 2">
    <name type="scientific">Brachionus plicatilis</name>
    <name type="common">Marine rotifer</name>
    <name type="synonym">Brachionus muelleri</name>
    <dbReference type="NCBI Taxonomy" id="10195"/>
    <lineage>
        <taxon>Eukaryota</taxon>
        <taxon>Metazoa</taxon>
        <taxon>Spiralia</taxon>
        <taxon>Gnathifera</taxon>
        <taxon>Rotifera</taxon>
        <taxon>Eurotatoria</taxon>
        <taxon>Monogononta</taxon>
        <taxon>Pseudotrocha</taxon>
        <taxon>Ploima</taxon>
        <taxon>Brachionidae</taxon>
        <taxon>Brachionus</taxon>
    </lineage>
</organism>
<reference evidence="1 2" key="1">
    <citation type="journal article" date="2018" name="Sci. Rep.">
        <title>Genomic signatures of local adaptation to the degree of environmental predictability in rotifers.</title>
        <authorList>
            <person name="Franch-Gras L."/>
            <person name="Hahn C."/>
            <person name="Garcia-Roger E.M."/>
            <person name="Carmona M.J."/>
            <person name="Serra M."/>
            <person name="Gomez A."/>
        </authorList>
    </citation>
    <scope>NUCLEOTIDE SEQUENCE [LARGE SCALE GENOMIC DNA]</scope>
    <source>
        <strain evidence="1">HYR1</strain>
    </source>
</reference>
<evidence type="ECO:0000313" key="2">
    <source>
        <dbReference type="Proteomes" id="UP000276133"/>
    </source>
</evidence>
<keyword evidence="2" id="KW-1185">Reference proteome</keyword>
<comment type="caution">
    <text evidence="1">The sequence shown here is derived from an EMBL/GenBank/DDBJ whole genome shotgun (WGS) entry which is preliminary data.</text>
</comment>